<dbReference type="GO" id="GO:0005509">
    <property type="term" value="F:calcium ion binding"/>
    <property type="evidence" value="ECO:0007669"/>
    <property type="project" value="InterPro"/>
</dbReference>
<dbReference type="InterPro" id="IPR028846">
    <property type="entry name" value="Recoverin"/>
</dbReference>
<accession>A0A7R8UZG8</accession>
<evidence type="ECO:0000256" key="4">
    <source>
        <dbReference type="ARBA" id="ARBA00022723"/>
    </source>
</evidence>
<dbReference type="SUPFAM" id="SSF47473">
    <property type="entry name" value="EF-hand"/>
    <property type="match status" value="1"/>
</dbReference>
<dbReference type="PROSITE" id="PS50222">
    <property type="entry name" value="EF_HAND_2"/>
    <property type="match status" value="3"/>
</dbReference>
<dbReference type="FunFam" id="1.10.238.10:FF:000072">
    <property type="entry name" value="Hippocalcin-like protein 1"/>
    <property type="match status" value="1"/>
</dbReference>
<dbReference type="SMART" id="SM00054">
    <property type="entry name" value="EFh"/>
    <property type="match status" value="3"/>
</dbReference>
<evidence type="ECO:0000256" key="7">
    <source>
        <dbReference type="ARBA" id="ARBA00023288"/>
    </source>
</evidence>
<name>A0A7R8UZG8_HERIL</name>
<keyword evidence="7" id="KW-0449">Lipoprotein</keyword>
<dbReference type="OrthoDB" id="191686at2759"/>
<gene>
    <name evidence="9" type="ORF">HERILL_LOCUS12519</name>
</gene>
<keyword evidence="5" id="KW-0677">Repeat</keyword>
<dbReference type="InterPro" id="IPR018247">
    <property type="entry name" value="EF_Hand_1_Ca_BS"/>
</dbReference>
<keyword evidence="2" id="KW-0691">RNA editing</keyword>
<organism evidence="9 10">
    <name type="scientific">Hermetia illucens</name>
    <name type="common">Black soldier fly</name>
    <dbReference type="NCBI Taxonomy" id="343691"/>
    <lineage>
        <taxon>Eukaryota</taxon>
        <taxon>Metazoa</taxon>
        <taxon>Ecdysozoa</taxon>
        <taxon>Arthropoda</taxon>
        <taxon>Hexapoda</taxon>
        <taxon>Insecta</taxon>
        <taxon>Pterygota</taxon>
        <taxon>Neoptera</taxon>
        <taxon>Endopterygota</taxon>
        <taxon>Diptera</taxon>
        <taxon>Brachycera</taxon>
        <taxon>Stratiomyomorpha</taxon>
        <taxon>Stratiomyidae</taxon>
        <taxon>Hermetiinae</taxon>
        <taxon>Hermetia</taxon>
    </lineage>
</organism>
<evidence type="ECO:0000256" key="6">
    <source>
        <dbReference type="ARBA" id="ARBA00022837"/>
    </source>
</evidence>
<dbReference type="FunFam" id="1.10.238.10:FF:000078">
    <property type="entry name" value="Hippocalcin-like 1"/>
    <property type="match status" value="1"/>
</dbReference>
<feature type="domain" description="EF-hand" evidence="8">
    <location>
        <begin position="321"/>
        <end position="356"/>
    </location>
</feature>
<dbReference type="InterPro" id="IPR011992">
    <property type="entry name" value="EF-hand-dom_pair"/>
</dbReference>
<dbReference type="GO" id="GO:0007528">
    <property type="term" value="P:neuromuscular junction development"/>
    <property type="evidence" value="ECO:0007669"/>
    <property type="project" value="UniProtKB-ARBA"/>
</dbReference>
<dbReference type="Pfam" id="PF13499">
    <property type="entry name" value="EF-hand_7"/>
    <property type="match status" value="1"/>
</dbReference>
<dbReference type="CDD" id="cd00051">
    <property type="entry name" value="EFh"/>
    <property type="match status" value="2"/>
</dbReference>
<dbReference type="InParanoid" id="A0A7R8UZG8"/>
<keyword evidence="4" id="KW-0479">Metal-binding</keyword>
<dbReference type="EMBL" id="LR899013">
    <property type="protein sequence ID" value="CAD7090004.1"/>
    <property type="molecule type" value="Genomic_DNA"/>
</dbReference>
<protein>
    <recommendedName>
        <fullName evidence="8">EF-hand domain-containing protein</fullName>
    </recommendedName>
</protein>
<dbReference type="GO" id="GO:0045202">
    <property type="term" value="C:synapse"/>
    <property type="evidence" value="ECO:0007669"/>
    <property type="project" value="GOC"/>
</dbReference>
<proteinExistence type="inferred from homology"/>
<dbReference type="PANTHER" id="PTHR23055">
    <property type="entry name" value="CALCIUM BINDING PROTEINS"/>
    <property type="match status" value="1"/>
</dbReference>
<evidence type="ECO:0000256" key="1">
    <source>
        <dbReference type="ARBA" id="ARBA00006049"/>
    </source>
</evidence>
<dbReference type="Gene3D" id="1.10.238.10">
    <property type="entry name" value="EF-hand"/>
    <property type="match status" value="2"/>
</dbReference>
<dbReference type="InterPro" id="IPR002048">
    <property type="entry name" value="EF_hand_dom"/>
</dbReference>
<keyword evidence="10" id="KW-1185">Reference proteome</keyword>
<evidence type="ECO:0000313" key="10">
    <source>
        <dbReference type="Proteomes" id="UP000594454"/>
    </source>
</evidence>
<reference evidence="9 10" key="1">
    <citation type="submission" date="2020-11" db="EMBL/GenBank/DDBJ databases">
        <authorList>
            <person name="Wallbank WR R."/>
            <person name="Pardo Diaz C."/>
            <person name="Kozak K."/>
            <person name="Martin S."/>
            <person name="Jiggins C."/>
            <person name="Moest M."/>
            <person name="Warren A I."/>
            <person name="Generalovic N T."/>
            <person name="Byers J.R.P. K."/>
            <person name="Montejo-Kovacevich G."/>
            <person name="Yen C E."/>
        </authorList>
    </citation>
    <scope>NUCLEOTIDE SEQUENCE [LARGE SCALE GENOMIC DNA]</scope>
</reference>
<evidence type="ECO:0000256" key="3">
    <source>
        <dbReference type="ARBA" id="ARBA00022707"/>
    </source>
</evidence>
<dbReference type="PANTHER" id="PTHR23055:SF198">
    <property type="entry name" value="NEURONAL CALCIUM SENSOR 1"/>
    <property type="match status" value="1"/>
</dbReference>
<feature type="domain" description="EF-hand" evidence="8">
    <location>
        <begin position="238"/>
        <end position="273"/>
    </location>
</feature>
<dbReference type="GO" id="GO:0008048">
    <property type="term" value="F:calcium sensitive guanylate cyclase activator activity"/>
    <property type="evidence" value="ECO:0007669"/>
    <property type="project" value="TreeGrafter"/>
</dbReference>
<dbReference type="Pfam" id="PF00036">
    <property type="entry name" value="EF-hand_1"/>
    <property type="match status" value="1"/>
</dbReference>
<keyword evidence="3" id="KW-0519">Myristate</keyword>
<evidence type="ECO:0000313" key="9">
    <source>
        <dbReference type="EMBL" id="CAD7090004.1"/>
    </source>
</evidence>
<comment type="similarity">
    <text evidence="1">Belongs to the recoverin family.</text>
</comment>
<evidence type="ECO:0000256" key="5">
    <source>
        <dbReference type="ARBA" id="ARBA00022737"/>
    </source>
</evidence>
<dbReference type="GO" id="GO:0007268">
    <property type="term" value="P:chemical synaptic transmission"/>
    <property type="evidence" value="ECO:0007669"/>
    <property type="project" value="UniProtKB-ARBA"/>
</dbReference>
<keyword evidence="6" id="KW-0106">Calcium</keyword>
<evidence type="ECO:0000256" key="2">
    <source>
        <dbReference type="ARBA" id="ARBA00022495"/>
    </source>
</evidence>
<dbReference type="Proteomes" id="UP000594454">
    <property type="component" value="Chromosome 5"/>
</dbReference>
<feature type="domain" description="EF-hand" evidence="8">
    <location>
        <begin position="274"/>
        <end position="309"/>
    </location>
</feature>
<evidence type="ECO:0000259" key="8">
    <source>
        <dbReference type="PROSITE" id="PS50222"/>
    </source>
</evidence>
<sequence length="365" mass="41728">MADFNLETAIKIIPIFDGKYKELEPFLTIVELLYTTLTTTGKTTLINFVTNVKLSATVRLSLCNASITDFNSLKSELLGKYKNNRTIPQIHSVLNSTYQNKSGVTVYKDKILSLVDELNQLQIQELGNQATLSEKKVITRMNETYALTIFKKGLNDQLKSTVFSARPTTFSDAVSLAQELENVDLQATSNMLHIKGNWKVTEKEIRQWHKGFLKDCPNGLLTEQGFIKIYKQFFPQGDPSKFASLVFRVFDENNDGSIEFEEFIRALSITSRGNLDEKLHWAFRLYDVDNDGYITREEMYNIVDAIYQMVGQQPQTEDDNTPQKRVDKIFDQMDKNHDDRLTLEEFREGSKADPRIVQALSLGGD</sequence>
<dbReference type="AlphaFoldDB" id="A0A7R8UZG8"/>
<dbReference type="PROSITE" id="PS00018">
    <property type="entry name" value="EF_HAND_1"/>
    <property type="match status" value="3"/>
</dbReference>